<dbReference type="SMART" id="SM00883">
    <property type="entry name" value="Cpn10"/>
    <property type="match status" value="1"/>
</dbReference>
<accession>A0ABT7HI41</accession>
<dbReference type="Gene3D" id="2.30.33.40">
    <property type="entry name" value="GroES chaperonin"/>
    <property type="match status" value="1"/>
</dbReference>
<dbReference type="PANTHER" id="PTHR10772">
    <property type="entry name" value="10 KDA HEAT SHOCK PROTEIN"/>
    <property type="match status" value="1"/>
</dbReference>
<evidence type="ECO:0000313" key="4">
    <source>
        <dbReference type="EMBL" id="MDK9580176.1"/>
    </source>
</evidence>
<comment type="similarity">
    <text evidence="1 3">Belongs to the GroES chaperonin family.</text>
</comment>
<dbReference type="InterPro" id="IPR011032">
    <property type="entry name" value="GroES-like_sf"/>
</dbReference>
<sequence>MLKPIGERLLVKVIEYETKTKSGIILNDSATKQEITKARVIEISEDIKNIKKDEIVYFSKYKGENIKYDEVDYILIDLKDILAKELD</sequence>
<evidence type="ECO:0000256" key="2">
    <source>
        <dbReference type="ARBA" id="ARBA00023186"/>
    </source>
</evidence>
<name>A0ABT7HI41_9FUSO</name>
<comment type="subunit">
    <text evidence="3">Heptamer of 7 subunits arranged in a ring.</text>
</comment>
<dbReference type="Proteomes" id="UP001225134">
    <property type="component" value="Unassembled WGS sequence"/>
</dbReference>
<organism evidence="4 5">
    <name type="scientific">Sneathia sanguinegens</name>
    <dbReference type="NCBI Taxonomy" id="40543"/>
    <lineage>
        <taxon>Bacteria</taxon>
        <taxon>Fusobacteriati</taxon>
        <taxon>Fusobacteriota</taxon>
        <taxon>Fusobacteriia</taxon>
        <taxon>Fusobacteriales</taxon>
        <taxon>Leptotrichiaceae</taxon>
        <taxon>Sneathia</taxon>
    </lineage>
</organism>
<dbReference type="SUPFAM" id="SSF50129">
    <property type="entry name" value="GroES-like"/>
    <property type="match status" value="1"/>
</dbReference>
<dbReference type="Pfam" id="PF00166">
    <property type="entry name" value="Cpn10"/>
    <property type="match status" value="1"/>
</dbReference>
<reference evidence="4 5" key="1">
    <citation type="submission" date="2023-06" db="EMBL/GenBank/DDBJ databases">
        <title>Antibody response to the Sneathia vaginalis cytopathogenic toxin A during pregnancy.</title>
        <authorList>
            <person name="Mccoy Z.T."/>
            <person name="Serrano M.G."/>
            <person name="Spaine K."/>
            <person name="Edwards D.J."/>
            <person name="Buck G.A."/>
            <person name="Jefferson K."/>
        </authorList>
    </citation>
    <scope>NUCLEOTIDE SEQUENCE [LARGE SCALE GENOMIC DNA]</scope>
    <source>
        <strain evidence="4 5">CCUG 42621</strain>
    </source>
</reference>
<evidence type="ECO:0000256" key="3">
    <source>
        <dbReference type="RuleBase" id="RU000535"/>
    </source>
</evidence>
<gene>
    <name evidence="4" type="ORF">QQA45_01380</name>
</gene>
<proteinExistence type="inferred from homology"/>
<evidence type="ECO:0000313" key="5">
    <source>
        <dbReference type="Proteomes" id="UP001225134"/>
    </source>
</evidence>
<dbReference type="RefSeq" id="WP_066729088.1">
    <property type="nucleotide sequence ID" value="NZ_CAMPUK010000011.1"/>
</dbReference>
<dbReference type="EMBL" id="JASSPP010000001">
    <property type="protein sequence ID" value="MDK9580176.1"/>
    <property type="molecule type" value="Genomic_DNA"/>
</dbReference>
<comment type="caution">
    <text evidence="4">The sequence shown here is derived from an EMBL/GenBank/DDBJ whole genome shotgun (WGS) entry which is preliminary data.</text>
</comment>
<keyword evidence="2 3" id="KW-0143">Chaperone</keyword>
<comment type="function">
    <text evidence="3">Together with the chaperonin GroEL, plays an essential role in assisting protein folding. The GroEL-GroES system forms a nano-cage that allows encapsulation of the non-native substrate proteins and provides a physical environment optimized to promote and accelerate protein folding. GroES binds to the apical surface of the GroEL ring, thereby capping the opening of the GroEL channel.</text>
</comment>
<dbReference type="PRINTS" id="PR00297">
    <property type="entry name" value="CHAPERONIN10"/>
</dbReference>
<dbReference type="InterPro" id="IPR018369">
    <property type="entry name" value="Chaprnonin_Cpn10_CS"/>
</dbReference>
<dbReference type="InterPro" id="IPR020818">
    <property type="entry name" value="Chaperonin_GroES"/>
</dbReference>
<dbReference type="CDD" id="cd00320">
    <property type="entry name" value="cpn10"/>
    <property type="match status" value="1"/>
</dbReference>
<protein>
    <recommendedName>
        <fullName evidence="3">10 kDa chaperonin</fullName>
    </recommendedName>
</protein>
<dbReference type="PROSITE" id="PS00681">
    <property type="entry name" value="CHAPERONINS_CPN10"/>
    <property type="match status" value="1"/>
</dbReference>
<keyword evidence="5" id="KW-1185">Reference proteome</keyword>
<evidence type="ECO:0000256" key="1">
    <source>
        <dbReference type="ARBA" id="ARBA00006975"/>
    </source>
</evidence>
<dbReference type="PANTHER" id="PTHR10772:SF63">
    <property type="entry name" value="20 KDA CHAPERONIN, CHLOROPLASTIC"/>
    <property type="match status" value="1"/>
</dbReference>
<dbReference type="InterPro" id="IPR037124">
    <property type="entry name" value="Chaperonin_GroES_sf"/>
</dbReference>